<dbReference type="RefSeq" id="WP_204663784.1">
    <property type="nucleotide sequence ID" value="NZ_CP056775.1"/>
</dbReference>
<gene>
    <name evidence="1" type="ORF">HWI92_11330</name>
</gene>
<protein>
    <submittedName>
        <fullName evidence="1">Uncharacterized protein</fullName>
    </submittedName>
</protein>
<name>A0ABX7I7J5_9BACT</name>
<accession>A0ABX7I7J5</accession>
<evidence type="ECO:0000313" key="1">
    <source>
        <dbReference type="EMBL" id="QRR01452.1"/>
    </source>
</evidence>
<proteinExistence type="predicted"/>
<evidence type="ECO:0000313" key="2">
    <source>
        <dbReference type="Proteomes" id="UP000612680"/>
    </source>
</evidence>
<sequence length="64" mass="7205">MSKHHRARRFRLTAHAVGGNAIEKFFMPEEESAERFANSGIIDSFEISENTALSKPRFPNATPT</sequence>
<dbReference type="EMBL" id="CP056775">
    <property type="protein sequence ID" value="QRR01452.1"/>
    <property type="molecule type" value="Genomic_DNA"/>
</dbReference>
<reference evidence="1 2" key="1">
    <citation type="submission" date="2020-06" db="EMBL/GenBank/DDBJ databases">
        <title>Dyadobacter sandarakinus sp. nov., isolated from the soil of the Arctic Yellow River Station.</title>
        <authorList>
            <person name="Zhang Y."/>
            <person name="Peng F."/>
        </authorList>
    </citation>
    <scope>NUCLEOTIDE SEQUENCE [LARGE SCALE GENOMIC DNA]</scope>
    <source>
        <strain evidence="1 2">Q3-56</strain>
    </source>
</reference>
<dbReference type="Proteomes" id="UP000612680">
    <property type="component" value="Chromosome"/>
</dbReference>
<organism evidence="1 2">
    <name type="scientific">Dyadobacter sandarakinus</name>
    <dbReference type="NCBI Taxonomy" id="2747268"/>
    <lineage>
        <taxon>Bacteria</taxon>
        <taxon>Pseudomonadati</taxon>
        <taxon>Bacteroidota</taxon>
        <taxon>Cytophagia</taxon>
        <taxon>Cytophagales</taxon>
        <taxon>Spirosomataceae</taxon>
        <taxon>Dyadobacter</taxon>
    </lineage>
</organism>
<keyword evidence="2" id="KW-1185">Reference proteome</keyword>